<dbReference type="PATRIC" id="fig|1219045.3.peg.1267"/>
<dbReference type="STRING" id="76947.GCA_002080435_03489"/>
<protein>
    <submittedName>
        <fullName evidence="2">Carbohydrate kinase, FGGY</fullName>
    </submittedName>
</protein>
<sequence>MAEGRLNRGFAIIVDIGKTLSKVSLWSRDGEILDRQVRPNQLCTNLGVRCLDTAGIEKWLIESLGRYASSGAQYIVPVAHGAGVATLVRNRLAFPPIDYEQAIPDEVMDAYRAERDDFAATGSPALPDGLNIGSQLFWLEQLYPAEMAAATLLPWAQYWAWFLSGVAATEVTSLGCHSDLWSPDGSQFSPLAERMGWADRFAPLRKAADSLGALRPELAEQTGLSSEIRVLAGLHDSNAALLAARGFDEIALGDSTILSTGTWFIAMRLPAEEVATGSLAEGRDCLVNIDAYGRPVPSARFMGGREIESVIEFDTRRVDIKPDQPALLAAVPNIIRSGSMLLPTLAPGFGPYPTGTGEWIARPDDWYERRAAVCLYSALVADTMLDLIGARDRLLIEGRFADADVFVRALASLRPDMAVYTANAHNDVSFGALRLIDPSLKPQGSLSRVQPLDDDISTYRSRWLAGIGEPAL</sequence>
<evidence type="ECO:0000313" key="2">
    <source>
        <dbReference type="EMBL" id="KFG91044.1"/>
    </source>
</evidence>
<dbReference type="SUPFAM" id="SSF53067">
    <property type="entry name" value="Actin-like ATPase domain"/>
    <property type="match status" value="1"/>
</dbReference>
<dbReference type="Proteomes" id="UP000024284">
    <property type="component" value="Unassembled WGS sequence"/>
</dbReference>
<dbReference type="Pfam" id="PF21546">
    <property type="entry name" value="FGGY_C_2"/>
    <property type="match status" value="1"/>
</dbReference>
<dbReference type="Gene3D" id="3.30.420.40">
    <property type="match status" value="3"/>
</dbReference>
<dbReference type="CDD" id="cd07772">
    <property type="entry name" value="ASKHA_NBD_FGGY_NaCK-like"/>
    <property type="match status" value="1"/>
</dbReference>
<dbReference type="EMBL" id="JFZA02000007">
    <property type="protein sequence ID" value="KFG91044.1"/>
    <property type="molecule type" value="Genomic_DNA"/>
</dbReference>
<dbReference type="AlphaFoldDB" id="A0A086PCC6"/>
<dbReference type="GO" id="GO:0016301">
    <property type="term" value="F:kinase activity"/>
    <property type="evidence" value="ECO:0007669"/>
    <property type="project" value="UniProtKB-KW"/>
</dbReference>
<dbReference type="InterPro" id="IPR049382">
    <property type="entry name" value="FGGY_C_2"/>
</dbReference>
<keyword evidence="3" id="KW-1185">Reference proteome</keyword>
<dbReference type="eggNOG" id="COG1070">
    <property type="taxonomic scope" value="Bacteria"/>
</dbReference>
<feature type="domain" description="Carbohydrate kinase FGGY C-terminal" evidence="1">
    <location>
        <begin position="255"/>
        <end position="439"/>
    </location>
</feature>
<keyword evidence="2" id="KW-0418">Kinase</keyword>
<proteinExistence type="predicted"/>
<evidence type="ECO:0000259" key="1">
    <source>
        <dbReference type="Pfam" id="PF21546"/>
    </source>
</evidence>
<keyword evidence="2" id="KW-0808">Transferase</keyword>
<reference evidence="2" key="1">
    <citation type="submission" date="2014-08" db="EMBL/GenBank/DDBJ databases">
        <title>Draft genome sequences of Sphingobium herbicidovorans.</title>
        <authorList>
            <person name="Gan H.M."/>
            <person name="Gan H.Y."/>
            <person name="Savka M.A."/>
        </authorList>
    </citation>
    <scope>NUCLEOTIDE SEQUENCE [LARGE SCALE GENOMIC DNA]</scope>
    <source>
        <strain evidence="2">NBRC 16415</strain>
    </source>
</reference>
<comment type="caution">
    <text evidence="2">The sequence shown here is derived from an EMBL/GenBank/DDBJ whole genome shotgun (WGS) entry which is preliminary data.</text>
</comment>
<accession>A0A086PCC6</accession>
<organism evidence="2 3">
    <name type="scientific">Sphingobium herbicidovorans (strain ATCC 700291 / DSM 11019 / CCUG 56400 / KCTC 2939 / LMG 18315 / NBRC 16415 / MH)</name>
    <name type="common">Sphingomonas herbicidovorans</name>
    <dbReference type="NCBI Taxonomy" id="1219045"/>
    <lineage>
        <taxon>Bacteria</taxon>
        <taxon>Pseudomonadati</taxon>
        <taxon>Pseudomonadota</taxon>
        <taxon>Alphaproteobacteria</taxon>
        <taxon>Sphingomonadales</taxon>
        <taxon>Sphingomonadaceae</taxon>
        <taxon>Sphingobium</taxon>
    </lineage>
</organism>
<dbReference type="RefSeq" id="WP_037463574.1">
    <property type="nucleotide sequence ID" value="NZ_BCZD01000022.1"/>
</dbReference>
<name>A0A086PCC6_SPHHM</name>
<dbReference type="InterPro" id="IPR043129">
    <property type="entry name" value="ATPase_NBD"/>
</dbReference>
<gene>
    <name evidence="2" type="ORF">BV98_001238</name>
</gene>
<evidence type="ECO:0000313" key="3">
    <source>
        <dbReference type="Proteomes" id="UP000024284"/>
    </source>
</evidence>
<dbReference type="OrthoDB" id="9786272at2"/>